<evidence type="ECO:0000313" key="3">
    <source>
        <dbReference type="Proteomes" id="UP000011083"/>
    </source>
</evidence>
<sequence>MRVKTVIRGKRTAGTVYYCTNCANDLVAGGEIDIYPAHRSQTPATRGGVTVSLNKRGRWDLLKNLKTIKTQKKGCPRDKVPQYHDMAKGSCQCSGYYPGPKPRDNRPAFLHKIRPSVVVLSRDEVMEVLPESDWAHLADARGVVAEQWLCFFTKQGHCAEGHSEVAAWQYFNGMSQEDQQSYGLLLVKQDNAEKKGKLFQCPFHSTMSARNKLRPKARGKDKGTTKERTRNMAASS</sequence>
<organism evidence="2 3">
    <name type="scientific">Acanthamoeba castellanii (strain ATCC 30010 / Neff)</name>
    <dbReference type="NCBI Taxonomy" id="1257118"/>
    <lineage>
        <taxon>Eukaryota</taxon>
        <taxon>Amoebozoa</taxon>
        <taxon>Discosea</taxon>
        <taxon>Longamoebia</taxon>
        <taxon>Centramoebida</taxon>
        <taxon>Acanthamoebidae</taxon>
        <taxon>Acanthamoeba</taxon>
    </lineage>
</organism>
<dbReference type="Proteomes" id="UP000011083">
    <property type="component" value="Unassembled WGS sequence"/>
</dbReference>
<dbReference type="EMBL" id="KB008119">
    <property type="protein sequence ID" value="ELR12363.1"/>
    <property type="molecule type" value="Genomic_DNA"/>
</dbReference>
<dbReference type="GeneID" id="14912844"/>
<keyword evidence="3" id="KW-1185">Reference proteome</keyword>
<evidence type="ECO:0000256" key="1">
    <source>
        <dbReference type="SAM" id="MobiDB-lite"/>
    </source>
</evidence>
<proteinExistence type="predicted"/>
<gene>
    <name evidence="2" type="ORF">ACA1_374310</name>
</gene>
<evidence type="ECO:0000313" key="2">
    <source>
        <dbReference type="EMBL" id="ELR12363.1"/>
    </source>
</evidence>
<dbReference type="RefSeq" id="XP_004334376.1">
    <property type="nucleotide sequence ID" value="XM_004334328.1"/>
</dbReference>
<reference evidence="2 3" key="1">
    <citation type="journal article" date="2013" name="Genome Biol.">
        <title>Genome of Acanthamoeba castellanii highlights extensive lateral gene transfer and early evolution of tyrosine kinase signaling.</title>
        <authorList>
            <person name="Clarke M."/>
            <person name="Lohan A.J."/>
            <person name="Liu B."/>
            <person name="Lagkouvardos I."/>
            <person name="Roy S."/>
            <person name="Zafar N."/>
            <person name="Bertelli C."/>
            <person name="Schilde C."/>
            <person name="Kianianmomeni A."/>
            <person name="Burglin T.R."/>
            <person name="Frech C."/>
            <person name="Turcotte B."/>
            <person name="Kopec K.O."/>
            <person name="Synnott J.M."/>
            <person name="Choo C."/>
            <person name="Paponov I."/>
            <person name="Finkler A."/>
            <person name="Soon Heng Tan C."/>
            <person name="Hutchins A.P."/>
            <person name="Weinmeier T."/>
            <person name="Rattei T."/>
            <person name="Chu J.S."/>
            <person name="Gimenez G."/>
            <person name="Irimia M."/>
            <person name="Rigden D.J."/>
            <person name="Fitzpatrick D.A."/>
            <person name="Lorenzo-Morales J."/>
            <person name="Bateman A."/>
            <person name="Chiu C.H."/>
            <person name="Tang P."/>
            <person name="Hegemann P."/>
            <person name="Fromm H."/>
            <person name="Raoult D."/>
            <person name="Greub G."/>
            <person name="Miranda-Saavedra D."/>
            <person name="Chen N."/>
            <person name="Nash P."/>
            <person name="Ginger M.L."/>
            <person name="Horn M."/>
            <person name="Schaap P."/>
            <person name="Caler L."/>
            <person name="Loftus B."/>
        </authorList>
    </citation>
    <scope>NUCLEOTIDE SEQUENCE [LARGE SCALE GENOMIC DNA]</scope>
    <source>
        <strain evidence="2 3">Neff</strain>
    </source>
</reference>
<accession>L8GHX5</accession>
<feature type="compositionally biased region" description="Basic and acidic residues" evidence="1">
    <location>
        <begin position="218"/>
        <end position="230"/>
    </location>
</feature>
<dbReference type="AlphaFoldDB" id="L8GHX5"/>
<name>L8GHX5_ACACF</name>
<dbReference type="VEuPathDB" id="AmoebaDB:ACA1_374310"/>
<feature type="region of interest" description="Disordered" evidence="1">
    <location>
        <begin position="210"/>
        <end position="236"/>
    </location>
</feature>
<dbReference type="KEGG" id="acan:ACA1_374310"/>
<protein>
    <submittedName>
        <fullName evidence="2">Uncharacterized protein</fullName>
    </submittedName>
</protein>